<name>A0ABQ9DWP5_9PASS</name>
<reference evidence="2" key="1">
    <citation type="submission" date="2019-10" db="EMBL/GenBank/DDBJ databases">
        <authorList>
            <person name="Soares A.E.R."/>
            <person name="Aleixo A."/>
            <person name="Schneider P."/>
            <person name="Miyaki C.Y."/>
            <person name="Schneider M.P."/>
            <person name="Mello C."/>
            <person name="Vasconcelos A.T.R."/>
        </authorList>
    </citation>
    <scope>NUCLEOTIDE SEQUENCE</scope>
    <source>
        <tissue evidence="2">Muscle</tissue>
    </source>
</reference>
<protein>
    <submittedName>
        <fullName evidence="2">Uncharacterized protein</fullName>
    </submittedName>
</protein>
<dbReference type="Proteomes" id="UP001145742">
    <property type="component" value="Unassembled WGS sequence"/>
</dbReference>
<evidence type="ECO:0000313" key="2">
    <source>
        <dbReference type="EMBL" id="KAJ7426779.1"/>
    </source>
</evidence>
<feature type="region of interest" description="Disordered" evidence="1">
    <location>
        <begin position="29"/>
        <end position="55"/>
    </location>
</feature>
<dbReference type="EMBL" id="WHWB01032141">
    <property type="protein sequence ID" value="KAJ7426779.1"/>
    <property type="molecule type" value="Genomic_DNA"/>
</dbReference>
<evidence type="ECO:0000256" key="1">
    <source>
        <dbReference type="SAM" id="MobiDB-lite"/>
    </source>
</evidence>
<comment type="caution">
    <text evidence="2">The sequence shown here is derived from an EMBL/GenBank/DDBJ whole genome shotgun (WGS) entry which is preliminary data.</text>
</comment>
<sequence length="189" mass="19445">MAEGPDWGPREFQHMAEGPGWALGTRRALAGQAPQELSGSRAPVGYGRGPAELTQASPGGTALEGSHFGNLQGLAEGLGPEKASTLKAPAALTALSVLNGVAHLSSARFGPDIAGSGNGGTWWLVHQLLLPPPTATAGLEPAKCVQLLRAGQLCGREKSGTVQEVALHGLEWVRQCGDCPHGLWEPVAP</sequence>
<accession>A0ABQ9DWP5</accession>
<proteinExistence type="predicted"/>
<keyword evidence="3" id="KW-1185">Reference proteome</keyword>
<organism evidence="2 3">
    <name type="scientific">Willisornis vidua</name>
    <name type="common">Xingu scale-backed antbird</name>
    <dbReference type="NCBI Taxonomy" id="1566151"/>
    <lineage>
        <taxon>Eukaryota</taxon>
        <taxon>Metazoa</taxon>
        <taxon>Chordata</taxon>
        <taxon>Craniata</taxon>
        <taxon>Vertebrata</taxon>
        <taxon>Euteleostomi</taxon>
        <taxon>Archelosauria</taxon>
        <taxon>Archosauria</taxon>
        <taxon>Dinosauria</taxon>
        <taxon>Saurischia</taxon>
        <taxon>Theropoda</taxon>
        <taxon>Coelurosauria</taxon>
        <taxon>Aves</taxon>
        <taxon>Neognathae</taxon>
        <taxon>Neoaves</taxon>
        <taxon>Telluraves</taxon>
        <taxon>Australaves</taxon>
        <taxon>Passeriformes</taxon>
        <taxon>Thamnophilidae</taxon>
        <taxon>Willisornis</taxon>
    </lineage>
</organism>
<evidence type="ECO:0000313" key="3">
    <source>
        <dbReference type="Proteomes" id="UP001145742"/>
    </source>
</evidence>
<gene>
    <name evidence="2" type="ORF">WISP_12629</name>
</gene>